<sequence>MPLYEYECGQCGVFTAIKKISAFDQPAECGTCGEISARIISVPNYALLGKAVRIAHERNEQSAHEPRALRRSGCGCSGNHTCQTGNRKPGNVQGLGVTTKNQSTPFQKETKSTARPWMLGH</sequence>
<keyword evidence="4" id="KW-1185">Reference proteome</keyword>
<dbReference type="NCBIfam" id="TIGR02605">
    <property type="entry name" value="CxxC_CxxC_SSSS"/>
    <property type="match status" value="1"/>
</dbReference>
<dbReference type="InterPro" id="IPR013429">
    <property type="entry name" value="Regulatory_FmdB_Zinc_ribbon"/>
</dbReference>
<dbReference type="eggNOG" id="COG2331">
    <property type="taxonomic scope" value="Bacteria"/>
</dbReference>
<feature type="compositionally biased region" description="Polar residues" evidence="1">
    <location>
        <begin position="96"/>
        <end position="107"/>
    </location>
</feature>
<dbReference type="RefSeq" id="WP_023495160.1">
    <property type="nucleotide sequence ID" value="NZ_AYLO01000086.1"/>
</dbReference>
<gene>
    <name evidence="3" type="primary">fmdB</name>
    <name evidence="3" type="ORF">MGMO_89c00020</name>
</gene>
<dbReference type="Proteomes" id="UP000017842">
    <property type="component" value="Unassembled WGS sequence"/>
</dbReference>
<dbReference type="Pfam" id="PF09723">
    <property type="entry name" value="Zn_ribbon_8"/>
    <property type="match status" value="1"/>
</dbReference>
<name>V5DWR0_9GAMM</name>
<feature type="domain" description="Putative regulatory protein FmdB zinc ribbon" evidence="2">
    <location>
        <begin position="1"/>
        <end position="41"/>
    </location>
</feature>
<evidence type="ECO:0000259" key="2">
    <source>
        <dbReference type="SMART" id="SM00834"/>
    </source>
</evidence>
<dbReference type="SMART" id="SM00834">
    <property type="entry name" value="CxxC_CXXC_SSSS"/>
    <property type="match status" value="1"/>
</dbReference>
<protein>
    <submittedName>
        <fullName evidence="3">Putative regulatory protein FmdB</fullName>
    </submittedName>
</protein>
<dbReference type="STRING" id="1116472.MGMO_89c00020"/>
<dbReference type="OrthoDB" id="9813321at2"/>
<feature type="region of interest" description="Disordered" evidence="1">
    <location>
        <begin position="85"/>
        <end position="121"/>
    </location>
</feature>
<evidence type="ECO:0000313" key="3">
    <source>
        <dbReference type="EMBL" id="ESS71776.1"/>
    </source>
</evidence>
<reference evidence="3 4" key="1">
    <citation type="journal article" date="2013" name="Genome Announc.">
        <title>Draft Genome Sequence of the Methanotrophic Gammaproteobacterium Methyloglobulus morosus DSM 22980 Strain KoM1.</title>
        <authorList>
            <person name="Poehlein A."/>
            <person name="Deutzmann J.S."/>
            <person name="Daniel R."/>
            <person name="Simeonova D.D."/>
        </authorList>
    </citation>
    <scope>NUCLEOTIDE SEQUENCE [LARGE SCALE GENOMIC DNA]</scope>
    <source>
        <strain evidence="3 4">KoM1</strain>
    </source>
</reference>
<comment type="caution">
    <text evidence="3">The sequence shown here is derived from an EMBL/GenBank/DDBJ whole genome shotgun (WGS) entry which is preliminary data.</text>
</comment>
<evidence type="ECO:0000256" key="1">
    <source>
        <dbReference type="SAM" id="MobiDB-lite"/>
    </source>
</evidence>
<proteinExistence type="predicted"/>
<evidence type="ECO:0000313" key="4">
    <source>
        <dbReference type="Proteomes" id="UP000017842"/>
    </source>
</evidence>
<accession>V5DWR0</accession>
<dbReference type="AlphaFoldDB" id="V5DWR0"/>
<dbReference type="EMBL" id="AYLO01000086">
    <property type="protein sequence ID" value="ESS71776.1"/>
    <property type="molecule type" value="Genomic_DNA"/>
</dbReference>
<organism evidence="3 4">
    <name type="scientific">Methyloglobulus morosus KoM1</name>
    <dbReference type="NCBI Taxonomy" id="1116472"/>
    <lineage>
        <taxon>Bacteria</taxon>
        <taxon>Pseudomonadati</taxon>
        <taxon>Pseudomonadota</taxon>
        <taxon>Gammaproteobacteria</taxon>
        <taxon>Methylococcales</taxon>
        <taxon>Methylococcaceae</taxon>
        <taxon>Methyloglobulus</taxon>
    </lineage>
</organism>